<evidence type="ECO:0000259" key="9">
    <source>
        <dbReference type="PROSITE" id="PS50157"/>
    </source>
</evidence>
<dbReference type="EMBL" id="JAVFKD010000016">
    <property type="protein sequence ID" value="KAK5987435.1"/>
    <property type="molecule type" value="Genomic_DNA"/>
</dbReference>
<dbReference type="InterPro" id="IPR007219">
    <property type="entry name" value="XnlR_reg_dom"/>
</dbReference>
<organism evidence="10 11">
    <name type="scientific">Cladobotryum mycophilum</name>
    <dbReference type="NCBI Taxonomy" id="491253"/>
    <lineage>
        <taxon>Eukaryota</taxon>
        <taxon>Fungi</taxon>
        <taxon>Dikarya</taxon>
        <taxon>Ascomycota</taxon>
        <taxon>Pezizomycotina</taxon>
        <taxon>Sordariomycetes</taxon>
        <taxon>Hypocreomycetidae</taxon>
        <taxon>Hypocreales</taxon>
        <taxon>Hypocreaceae</taxon>
        <taxon>Cladobotryum</taxon>
    </lineage>
</organism>
<keyword evidence="3" id="KW-0677">Repeat</keyword>
<feature type="region of interest" description="Disordered" evidence="8">
    <location>
        <begin position="175"/>
        <end position="253"/>
    </location>
</feature>
<dbReference type="InterPro" id="IPR036236">
    <property type="entry name" value="Znf_C2H2_sf"/>
</dbReference>
<dbReference type="Pfam" id="PF04082">
    <property type="entry name" value="Fungal_trans"/>
    <property type="match status" value="1"/>
</dbReference>
<feature type="region of interest" description="Disordered" evidence="8">
    <location>
        <begin position="1"/>
        <end position="68"/>
    </location>
</feature>
<dbReference type="InterPro" id="IPR051059">
    <property type="entry name" value="VerF-like"/>
</dbReference>
<feature type="compositionally biased region" description="Polar residues" evidence="8">
    <location>
        <begin position="49"/>
        <end position="60"/>
    </location>
</feature>
<evidence type="ECO:0000313" key="10">
    <source>
        <dbReference type="EMBL" id="KAK5987435.1"/>
    </source>
</evidence>
<dbReference type="Gene3D" id="3.30.160.60">
    <property type="entry name" value="Classic Zinc Finger"/>
    <property type="match status" value="1"/>
</dbReference>
<accession>A0ABR0S6L4</accession>
<dbReference type="PANTHER" id="PTHR40626:SF30">
    <property type="entry name" value="FINGER DOMAIN PROTEIN, PUTATIVE (AFU_ORTHOLOGUE AFUA_4G13600)-RELATED"/>
    <property type="match status" value="1"/>
</dbReference>
<evidence type="ECO:0000256" key="5">
    <source>
        <dbReference type="ARBA" id="ARBA00022833"/>
    </source>
</evidence>
<dbReference type="PANTHER" id="PTHR40626">
    <property type="entry name" value="MIP31509P"/>
    <property type="match status" value="1"/>
</dbReference>
<feature type="compositionally biased region" description="Basic and acidic residues" evidence="8">
    <location>
        <begin position="175"/>
        <end position="187"/>
    </location>
</feature>
<evidence type="ECO:0000256" key="6">
    <source>
        <dbReference type="ARBA" id="ARBA00023242"/>
    </source>
</evidence>
<dbReference type="Proteomes" id="UP001338125">
    <property type="component" value="Unassembled WGS sequence"/>
</dbReference>
<feature type="domain" description="C2H2-type" evidence="9">
    <location>
        <begin position="155"/>
        <end position="184"/>
    </location>
</feature>
<feature type="compositionally biased region" description="Low complexity" evidence="8">
    <location>
        <begin position="192"/>
        <end position="207"/>
    </location>
</feature>
<feature type="compositionally biased region" description="Low complexity" evidence="8">
    <location>
        <begin position="234"/>
        <end position="250"/>
    </location>
</feature>
<dbReference type="Pfam" id="PF00096">
    <property type="entry name" value="zf-C2H2"/>
    <property type="match status" value="1"/>
</dbReference>
<keyword evidence="6" id="KW-0539">Nucleus</keyword>
<dbReference type="PROSITE" id="PS50157">
    <property type="entry name" value="ZINC_FINGER_C2H2_2"/>
    <property type="match status" value="1"/>
</dbReference>
<protein>
    <recommendedName>
        <fullName evidence="9">C2H2-type domain-containing protein</fullName>
    </recommendedName>
</protein>
<feature type="region of interest" description="Disordered" evidence="8">
    <location>
        <begin position="332"/>
        <end position="355"/>
    </location>
</feature>
<feature type="compositionally biased region" description="Basic and acidic residues" evidence="8">
    <location>
        <begin position="11"/>
        <end position="20"/>
    </location>
</feature>
<comment type="subcellular location">
    <subcellularLocation>
        <location evidence="1">Nucleus</location>
    </subcellularLocation>
</comment>
<comment type="caution">
    <text evidence="10">The sequence shown here is derived from an EMBL/GenBank/DDBJ whole genome shotgun (WGS) entry which is preliminary data.</text>
</comment>
<dbReference type="PROSITE" id="PS00028">
    <property type="entry name" value="ZINC_FINGER_C2H2_1"/>
    <property type="match status" value="1"/>
</dbReference>
<dbReference type="InterPro" id="IPR013087">
    <property type="entry name" value="Znf_C2H2_type"/>
</dbReference>
<dbReference type="CDD" id="cd12148">
    <property type="entry name" value="fungal_TF_MHR"/>
    <property type="match status" value="1"/>
</dbReference>
<evidence type="ECO:0000256" key="8">
    <source>
        <dbReference type="SAM" id="MobiDB-lite"/>
    </source>
</evidence>
<proteinExistence type="predicted"/>
<evidence type="ECO:0000313" key="11">
    <source>
        <dbReference type="Proteomes" id="UP001338125"/>
    </source>
</evidence>
<keyword evidence="2" id="KW-0479">Metal-binding</keyword>
<evidence type="ECO:0000256" key="4">
    <source>
        <dbReference type="ARBA" id="ARBA00022771"/>
    </source>
</evidence>
<reference evidence="10 11" key="1">
    <citation type="submission" date="2024-01" db="EMBL/GenBank/DDBJ databases">
        <title>Complete genome of Cladobotryum mycophilum ATHUM6906.</title>
        <authorList>
            <person name="Christinaki A.C."/>
            <person name="Myridakis A.I."/>
            <person name="Kouvelis V.N."/>
        </authorList>
    </citation>
    <scope>NUCLEOTIDE SEQUENCE [LARGE SCALE GENOMIC DNA]</scope>
    <source>
        <strain evidence="10 11">ATHUM6906</strain>
    </source>
</reference>
<evidence type="ECO:0000256" key="3">
    <source>
        <dbReference type="ARBA" id="ARBA00022737"/>
    </source>
</evidence>
<keyword evidence="5" id="KW-0862">Zinc</keyword>
<gene>
    <name evidence="10" type="ORF">PT974_11562</name>
</gene>
<keyword evidence="4 7" id="KW-0863">Zinc-finger</keyword>
<evidence type="ECO:0000256" key="1">
    <source>
        <dbReference type="ARBA" id="ARBA00004123"/>
    </source>
</evidence>
<dbReference type="SMART" id="SM00355">
    <property type="entry name" value="ZnF_C2H2"/>
    <property type="match status" value="2"/>
</dbReference>
<sequence length="921" mass="102577">MGSLRNIMNVDDDHIDSHSIRRDRRSGSRSTMDQDPSMSMPRYSGPVDYSTSQYSSRRNSPPQPSEEQYQHRFDGVCLQSQPGPRKLILSGTYQTNHARRSHREAPVKLTPITGRVSRAKKGVPVHTCEVCRPAKTFTRAEHLRRHQLSHQPPELACTVPGCEKVFHRKDLLERHQQRHEQDDKMNKDVGQSSRRSYTTSSPSRGYGNSPPMQSLQMPSFGGPNVGGVRSIPEVSMSSGHWSVSRSSHGGNPLSSPHMREAQNAYHLGEIKSEYVVDSVAGIHGSSTRLVPGYDEPRSAADMGVLSTVPDLCMSDPVSSNLPWADGAGLASSASGSTYSTPPSDQHPRVEPQVPSGLDRCRPSIPLPALSSPLEDIPSLSGMPRLLHKFTPQSTAMLWVCPCQAMKIALPSMVIIFLTTHREPVDALGLFMTQDMTSVNLNREARSAIPAYLEVYWDKVHSMYPIIHKPTFENASDMIPEHLDILQCAMAAVATQFLEHQDHRNNGHQLHTYAWDKSKMYTNAPEWPLPIMQSVLLCEYYARFRGRNKKAYEPSLRFETLYQMVINMQNTFAPNLAGCNDSQRWKIWVDMESRRRLLSACFLLDVHGMSYLEQPRVRTLGLDYTAPETLPIPLSISTAQLWDAQTFQEWSNMNHSGVISTVGGTLLGELSAADISAIPAFDAALFQATHALQLPQRQSLTKVDLLEDASGMNINQFNLVNLFPYSHSAMTYLALHHTPLHTLLSVSGDSWVFNKKVLQARDFMEHQNQLRKWRESGSAAVAATFAARALSLFLGLQMSTGEDGNVLMTVNLPGPQYKEISDFWGVYVCALICWAFGHVGACRTDVSRPSRSAAVQWIVNVADMQPGQLQNMSDEERQDASGAIGLARASLERDCLGGRNMLLADALGVLKKLEEGDNYRRF</sequence>
<keyword evidence="11" id="KW-1185">Reference proteome</keyword>
<evidence type="ECO:0000256" key="2">
    <source>
        <dbReference type="ARBA" id="ARBA00022723"/>
    </source>
</evidence>
<evidence type="ECO:0000256" key="7">
    <source>
        <dbReference type="PROSITE-ProRule" id="PRU00042"/>
    </source>
</evidence>
<dbReference type="SUPFAM" id="SSF57667">
    <property type="entry name" value="beta-beta-alpha zinc fingers"/>
    <property type="match status" value="1"/>
</dbReference>
<name>A0ABR0S6L4_9HYPO</name>